<dbReference type="InterPro" id="IPR002401">
    <property type="entry name" value="Cyt_P450_E_grp-I"/>
</dbReference>
<protein>
    <recommendedName>
        <fullName evidence="5">unspecific monooxygenase</fullName>
        <ecNumber evidence="5">1.14.14.1</ecNumber>
    </recommendedName>
</protein>
<dbReference type="GeneID" id="578598"/>
<dbReference type="GO" id="GO:0005789">
    <property type="term" value="C:endoplasmic reticulum membrane"/>
    <property type="evidence" value="ECO:0007669"/>
    <property type="project" value="UniProtKB-SubCell"/>
</dbReference>
<dbReference type="RefSeq" id="XP_003727792.1">
    <property type="nucleotide sequence ID" value="XM_003727744.3"/>
</dbReference>
<dbReference type="GO" id="GO:0005506">
    <property type="term" value="F:iron ion binding"/>
    <property type="evidence" value="ECO:0007669"/>
    <property type="project" value="InterPro"/>
</dbReference>
<evidence type="ECO:0000256" key="9">
    <source>
        <dbReference type="ARBA" id="ARBA00022848"/>
    </source>
</evidence>
<dbReference type="GO" id="GO:0009404">
    <property type="term" value="P:toxin metabolic process"/>
    <property type="evidence" value="ECO:0000318"/>
    <property type="project" value="GO_Central"/>
</dbReference>
<keyword evidence="17" id="KW-1185">Reference proteome</keyword>
<evidence type="ECO:0000256" key="7">
    <source>
        <dbReference type="ARBA" id="ARBA00022723"/>
    </source>
</evidence>
<dbReference type="GO" id="GO:0006706">
    <property type="term" value="P:steroid catabolic process"/>
    <property type="evidence" value="ECO:0000318"/>
    <property type="project" value="GO_Central"/>
</dbReference>
<evidence type="ECO:0000256" key="1">
    <source>
        <dbReference type="ARBA" id="ARBA00001971"/>
    </source>
</evidence>
<evidence type="ECO:0000313" key="16">
    <source>
        <dbReference type="EnsemblMetazoa" id="XP_003727792"/>
    </source>
</evidence>
<keyword evidence="7 14" id="KW-0479">Metal-binding</keyword>
<evidence type="ECO:0000256" key="14">
    <source>
        <dbReference type="PIRSR" id="PIRSR602401-1"/>
    </source>
</evidence>
<dbReference type="AlphaFoldDB" id="A0A7M7GLQ8"/>
<reference evidence="16" key="2">
    <citation type="submission" date="2021-01" db="UniProtKB">
        <authorList>
            <consortium name="EnsemblMetazoa"/>
        </authorList>
    </citation>
    <scope>IDENTIFICATION</scope>
</reference>
<feature type="binding site" description="axial binding residue" evidence="14">
    <location>
        <position position="427"/>
    </location>
    <ligand>
        <name>heme</name>
        <dbReference type="ChEBI" id="CHEBI:30413"/>
    </ligand>
    <ligandPart>
        <name>Fe</name>
        <dbReference type="ChEBI" id="CHEBI:18248"/>
    </ligandPart>
</feature>
<reference evidence="17" key="1">
    <citation type="submission" date="2015-02" db="EMBL/GenBank/DDBJ databases">
        <title>Genome sequencing for Strongylocentrotus purpuratus.</title>
        <authorList>
            <person name="Murali S."/>
            <person name="Liu Y."/>
            <person name="Vee V."/>
            <person name="English A."/>
            <person name="Wang M."/>
            <person name="Skinner E."/>
            <person name="Han Y."/>
            <person name="Muzny D.M."/>
            <person name="Worley K.C."/>
            <person name="Gibbs R.A."/>
        </authorList>
    </citation>
    <scope>NUCLEOTIDE SEQUENCE</scope>
</reference>
<evidence type="ECO:0000256" key="12">
    <source>
        <dbReference type="ARBA" id="ARBA00023033"/>
    </source>
</evidence>
<dbReference type="EC" id="1.14.14.1" evidence="5"/>
<comment type="similarity">
    <text evidence="4 15">Belongs to the cytochrome P450 family.</text>
</comment>
<sequence length="480" mass="54362">MSESKAKSLPGPWGLPILGNLLNLGSDEPHVALMKLAKEYGNVYQIRLGSRPVVVLCGQEAIRSALVRQPVAFAGRPDLASFQFIRKNTDVTVAFQTNDATWKLHRKLAESSIRFFVSGQRKSSLESTVTQEVESLINYWTNNNNNDDNLQIDPVNLIKLSVSNVMLWCILGKRHSLDDSRLREFVSKSDDFAVAVGSGNIADFMPWVRFVTVRTTQNLKKLLNTFRGWFMPYIEEHRLQYEQDSEKDILDYLVTSSNKLDEADLQQLGVSREALQISTVFDLFGAGFDTTSAIITWQLYYAIRHPAVIARVQAELDDVVGRDRLPNLTDRDHLPLTQAFLLETFRHSSVVPFTIPHSTTTDTTLLGYHIPKDTVVFVNLYSVHHDPDTWHRPSDFDPERFIDNETGLVDKTKADAIMPFGAGRRRCIGAEMGRIQSFLYFAILIHQCHVSSLDKASLDNKPIYGLTMRPSPFNICVSRR</sequence>
<dbReference type="GO" id="GO:0008210">
    <property type="term" value="P:estrogen metabolic process"/>
    <property type="evidence" value="ECO:0000318"/>
    <property type="project" value="GO_Central"/>
</dbReference>
<evidence type="ECO:0000256" key="6">
    <source>
        <dbReference type="ARBA" id="ARBA00022617"/>
    </source>
</evidence>
<dbReference type="SUPFAM" id="SSF48264">
    <property type="entry name" value="Cytochrome P450"/>
    <property type="match status" value="1"/>
</dbReference>
<comment type="cofactor">
    <cofactor evidence="1 14">
        <name>heme</name>
        <dbReference type="ChEBI" id="CHEBI:30413"/>
    </cofactor>
</comment>
<dbReference type="GO" id="GO:0042178">
    <property type="term" value="P:xenobiotic catabolic process"/>
    <property type="evidence" value="ECO:0000318"/>
    <property type="project" value="GO_Central"/>
</dbReference>
<dbReference type="Gene3D" id="1.10.630.10">
    <property type="entry name" value="Cytochrome P450"/>
    <property type="match status" value="1"/>
</dbReference>
<dbReference type="GO" id="GO:0005739">
    <property type="term" value="C:mitochondrion"/>
    <property type="evidence" value="ECO:0000318"/>
    <property type="project" value="GO_Central"/>
</dbReference>
<dbReference type="InParanoid" id="A0A7M7GLQ8"/>
<evidence type="ECO:0000313" key="17">
    <source>
        <dbReference type="Proteomes" id="UP000007110"/>
    </source>
</evidence>
<evidence type="ECO:0000256" key="4">
    <source>
        <dbReference type="ARBA" id="ARBA00010617"/>
    </source>
</evidence>
<keyword evidence="10 15" id="KW-0560">Oxidoreductase</keyword>
<dbReference type="Proteomes" id="UP000007110">
    <property type="component" value="Unassembled WGS sequence"/>
</dbReference>
<keyword evidence="8" id="KW-0256">Endoplasmic reticulum</keyword>
<evidence type="ECO:0000256" key="13">
    <source>
        <dbReference type="ARBA" id="ARBA00023136"/>
    </source>
</evidence>
<dbReference type="OrthoDB" id="1055148at2759"/>
<keyword evidence="9" id="KW-0492">Microsome</keyword>
<dbReference type="FunFam" id="1.10.630.10:FF:000238">
    <property type="entry name" value="Cytochrome P450 2A6"/>
    <property type="match status" value="1"/>
</dbReference>
<name>A0A7M7GLQ8_STRPU</name>
<dbReference type="PANTHER" id="PTHR24289">
    <property type="entry name" value="STEROID 17-ALPHA-HYDROXYLASE/17,20 LYASE"/>
    <property type="match status" value="1"/>
</dbReference>
<dbReference type="GO" id="GO:0016712">
    <property type="term" value="F:oxidoreductase activity, acting on paired donors, with incorporation or reduction of molecular oxygen, reduced flavin or flavoprotein as one donor, and incorporation of one atom of oxygen"/>
    <property type="evidence" value="ECO:0000318"/>
    <property type="project" value="GO_Central"/>
</dbReference>
<dbReference type="PANTHER" id="PTHR24289:SF21">
    <property type="entry name" value="CYTOCHROME P450 1A"/>
    <property type="match status" value="1"/>
</dbReference>
<dbReference type="PRINTS" id="PR00385">
    <property type="entry name" value="P450"/>
</dbReference>
<dbReference type="OMA" id="SNIMCSY"/>
<evidence type="ECO:0000256" key="2">
    <source>
        <dbReference type="ARBA" id="ARBA00004174"/>
    </source>
</evidence>
<evidence type="ECO:0000256" key="3">
    <source>
        <dbReference type="ARBA" id="ARBA00004406"/>
    </source>
</evidence>
<keyword evidence="11 14" id="KW-0408">Iron</keyword>
<dbReference type="PRINTS" id="PR00463">
    <property type="entry name" value="EP450I"/>
</dbReference>
<keyword evidence="13" id="KW-0472">Membrane</keyword>
<dbReference type="InterPro" id="IPR036396">
    <property type="entry name" value="Cyt_P450_sf"/>
</dbReference>
<proteinExistence type="inferred from homology"/>
<dbReference type="InterPro" id="IPR001128">
    <property type="entry name" value="Cyt_P450"/>
</dbReference>
<dbReference type="FunCoup" id="A0A7M7GLQ8">
    <property type="interactions" value="539"/>
</dbReference>
<dbReference type="InterPro" id="IPR017972">
    <property type="entry name" value="Cyt_P450_CS"/>
</dbReference>
<evidence type="ECO:0000256" key="11">
    <source>
        <dbReference type="ARBA" id="ARBA00023004"/>
    </source>
</evidence>
<dbReference type="KEGG" id="spu:578598"/>
<dbReference type="GO" id="GO:0020037">
    <property type="term" value="F:heme binding"/>
    <property type="evidence" value="ECO:0007669"/>
    <property type="project" value="InterPro"/>
</dbReference>
<organism evidence="16 17">
    <name type="scientific">Strongylocentrotus purpuratus</name>
    <name type="common">Purple sea urchin</name>
    <dbReference type="NCBI Taxonomy" id="7668"/>
    <lineage>
        <taxon>Eukaryota</taxon>
        <taxon>Metazoa</taxon>
        <taxon>Echinodermata</taxon>
        <taxon>Eleutherozoa</taxon>
        <taxon>Echinozoa</taxon>
        <taxon>Echinoidea</taxon>
        <taxon>Euechinoidea</taxon>
        <taxon>Echinacea</taxon>
        <taxon>Camarodonta</taxon>
        <taxon>Echinidea</taxon>
        <taxon>Strongylocentrotidae</taxon>
        <taxon>Strongylocentrotus</taxon>
    </lineage>
</organism>
<evidence type="ECO:0000256" key="10">
    <source>
        <dbReference type="ARBA" id="ARBA00023002"/>
    </source>
</evidence>
<comment type="subcellular location">
    <subcellularLocation>
        <location evidence="3">Endoplasmic reticulum membrane</location>
        <topology evidence="3">Peripheral membrane protein</topology>
    </subcellularLocation>
    <subcellularLocation>
        <location evidence="2">Microsome membrane</location>
        <topology evidence="2">Peripheral membrane protein</topology>
    </subcellularLocation>
</comment>
<dbReference type="Pfam" id="PF00067">
    <property type="entry name" value="p450"/>
    <property type="match status" value="1"/>
</dbReference>
<keyword evidence="12 15" id="KW-0503">Monooxygenase</keyword>
<accession>A0A7M7GLQ8</accession>
<evidence type="ECO:0000256" key="15">
    <source>
        <dbReference type="RuleBase" id="RU000461"/>
    </source>
</evidence>
<dbReference type="CDD" id="cd11028">
    <property type="entry name" value="CYP1"/>
    <property type="match status" value="1"/>
</dbReference>
<dbReference type="PROSITE" id="PS00086">
    <property type="entry name" value="CYTOCHROME_P450"/>
    <property type="match status" value="1"/>
</dbReference>
<evidence type="ECO:0000256" key="5">
    <source>
        <dbReference type="ARBA" id="ARBA00012109"/>
    </source>
</evidence>
<dbReference type="EnsemblMetazoa" id="XM_003727744">
    <property type="protein sequence ID" value="XP_003727792"/>
    <property type="gene ID" value="LOC578598"/>
</dbReference>
<evidence type="ECO:0000256" key="8">
    <source>
        <dbReference type="ARBA" id="ARBA00022824"/>
    </source>
</evidence>
<keyword evidence="6 14" id="KW-0349">Heme</keyword>